<proteinExistence type="predicted"/>
<dbReference type="Proteomes" id="UP001060104">
    <property type="component" value="Chromosome"/>
</dbReference>
<evidence type="ECO:0000313" key="2">
    <source>
        <dbReference type="EMBL" id="UVQ75097.1"/>
    </source>
</evidence>
<dbReference type="RefSeq" id="WP_055270476.1">
    <property type="nucleotide sequence ID" value="NZ_CABMFH010000016.1"/>
</dbReference>
<evidence type="ECO:0000313" key="4">
    <source>
        <dbReference type="Proteomes" id="UP001060104"/>
    </source>
</evidence>
<accession>A0A3E5G8G9</accession>
<accession>A0A174RRH5</accession>
<gene>
    <name evidence="1" type="ORF">ERS852461_03630</name>
    <name evidence="2" type="ORF">NXY30_01250</name>
</gene>
<dbReference type="EMBL" id="CP103141">
    <property type="protein sequence ID" value="UVQ75097.1"/>
    <property type="molecule type" value="Genomic_DNA"/>
</dbReference>
<dbReference type="Proteomes" id="UP000095606">
    <property type="component" value="Unassembled WGS sequence"/>
</dbReference>
<dbReference type="GeneID" id="69587397"/>
<evidence type="ECO:0000313" key="3">
    <source>
        <dbReference type="Proteomes" id="UP000095606"/>
    </source>
</evidence>
<reference evidence="1 3" key="1">
    <citation type="submission" date="2015-09" db="EMBL/GenBank/DDBJ databases">
        <authorList>
            <consortium name="Pathogen Informatics"/>
        </authorList>
    </citation>
    <scope>NUCLEOTIDE SEQUENCE [LARGE SCALE GENOMIC DNA]</scope>
    <source>
        <strain evidence="1 3">2789STDY5834846</strain>
    </source>
</reference>
<dbReference type="EMBL" id="CZAE01000019">
    <property type="protein sequence ID" value="CUP88224.1"/>
    <property type="molecule type" value="Genomic_DNA"/>
</dbReference>
<reference evidence="2" key="2">
    <citation type="submission" date="2022-08" db="EMBL/GenBank/DDBJ databases">
        <title>Genome Sequencing of Bacteroides fragilis Group Isolates with Nanopore Technology.</title>
        <authorList>
            <person name="Tisza M.J."/>
            <person name="Smith D."/>
            <person name="Dekker J.P."/>
        </authorList>
    </citation>
    <scope>NUCLEOTIDE SEQUENCE</scope>
    <source>
        <strain evidence="2">BFG-527</strain>
    </source>
</reference>
<dbReference type="AlphaFoldDB" id="A0A3E5G8G9"/>
<keyword evidence="4" id="KW-1185">Reference proteome</keyword>
<sequence length="236" mass="28229">MDQIVEVKYDSQFNQIENLTWYPWVGKDYEDGKRRILIVGESHYIDEDIEDEGKLREQEVKVDKYHTRNCLYEVLVDKSWCNRTYPNLMEALCDRGIISEDKLVLSKIAYYNFIQRQLDYTTAPKERPNLDDYEIAWELFLKIVDILHPTDCIFVGIESSQLFESTMAKYKIQYSEIDILEKINRVYPRKMSINMNPNYSVNIVFMKHSSCYFSPGKWYEFLTKQIPEAMEWINSK</sequence>
<organism evidence="1 3">
    <name type="scientific">Bacteroides faecis</name>
    <dbReference type="NCBI Taxonomy" id="674529"/>
    <lineage>
        <taxon>Bacteria</taxon>
        <taxon>Pseudomonadati</taxon>
        <taxon>Bacteroidota</taxon>
        <taxon>Bacteroidia</taxon>
        <taxon>Bacteroidales</taxon>
        <taxon>Bacteroidaceae</taxon>
        <taxon>Bacteroides</taxon>
    </lineage>
</organism>
<name>A0A3E5G8G9_9BACE</name>
<protein>
    <submittedName>
        <fullName evidence="1">Uncharacterized protein</fullName>
    </submittedName>
</protein>
<evidence type="ECO:0000313" key="1">
    <source>
        <dbReference type="EMBL" id="CUP88224.1"/>
    </source>
</evidence>